<feature type="region of interest" description="Disordered" evidence="1">
    <location>
        <begin position="22"/>
        <end position="42"/>
    </location>
</feature>
<proteinExistence type="predicted"/>
<accession>A0A6A0A8Y7</accession>
<feature type="signal peptide" evidence="2">
    <location>
        <begin position="1"/>
        <end position="17"/>
    </location>
</feature>
<dbReference type="AlphaFoldDB" id="A0A6A0A8Y7"/>
<keyword evidence="5" id="KW-1185">Reference proteome</keyword>
<feature type="domain" description="DUF4743" evidence="3">
    <location>
        <begin position="66"/>
        <end position="201"/>
    </location>
</feature>
<feature type="compositionally biased region" description="Basic and acidic residues" evidence="1">
    <location>
        <begin position="30"/>
        <end position="42"/>
    </location>
</feature>
<name>A0A6A0A8Y7_HAELA</name>
<comment type="caution">
    <text evidence="4">The sequence shown here is derived from an EMBL/GenBank/DDBJ whole genome shotgun (WGS) entry which is preliminary data.</text>
</comment>
<evidence type="ECO:0000256" key="2">
    <source>
        <dbReference type="SAM" id="SignalP"/>
    </source>
</evidence>
<dbReference type="Gene3D" id="3.30.750.160">
    <property type="match status" value="1"/>
</dbReference>
<dbReference type="Pfam" id="PF15916">
    <property type="entry name" value="DUF4743"/>
    <property type="match status" value="1"/>
</dbReference>
<gene>
    <name evidence="4" type="ORF">HaLaN_27446</name>
</gene>
<dbReference type="InterPro" id="IPR031804">
    <property type="entry name" value="DUF4743"/>
</dbReference>
<evidence type="ECO:0000256" key="1">
    <source>
        <dbReference type="SAM" id="MobiDB-lite"/>
    </source>
</evidence>
<evidence type="ECO:0000313" key="5">
    <source>
        <dbReference type="Proteomes" id="UP000485058"/>
    </source>
</evidence>
<organism evidence="4 5">
    <name type="scientific">Haematococcus lacustris</name>
    <name type="common">Green alga</name>
    <name type="synonym">Haematococcus pluvialis</name>
    <dbReference type="NCBI Taxonomy" id="44745"/>
    <lineage>
        <taxon>Eukaryota</taxon>
        <taxon>Viridiplantae</taxon>
        <taxon>Chlorophyta</taxon>
        <taxon>core chlorophytes</taxon>
        <taxon>Chlorophyceae</taxon>
        <taxon>CS clade</taxon>
        <taxon>Chlamydomonadales</taxon>
        <taxon>Haematococcaceae</taxon>
        <taxon>Haematococcus</taxon>
    </lineage>
</organism>
<sequence>MAFIHSIACWLLEGVMCMGSPSQAQKNKKASGEARRDRHDKNTWHGKKCKLHTLMTGAMPATLDGFLQRIAENNTGLDELPTLIPFMVADVVVGHMKPKFAAELARFPDVFVTTASTSTSSSLDAPGGVAGLKSKPALGLNPGLATLESRTEAVAGVLAQLRGEGLITGWRDELYPVTPSYYAAPLMLVERAAATHFGIKAYGVHVNGPPLPQQTQLARQAGPLGGRGAGEVRERCGAPHMVPGSMHPTPHATLPSLVHLPLGNNTGRLAGSGQGDECGTLCTAERCRPACEVV</sequence>
<keyword evidence="2" id="KW-0732">Signal</keyword>
<dbReference type="Proteomes" id="UP000485058">
    <property type="component" value="Unassembled WGS sequence"/>
</dbReference>
<feature type="chain" id="PRO_5025401954" description="DUF4743 domain-containing protein" evidence="2">
    <location>
        <begin position="18"/>
        <end position="294"/>
    </location>
</feature>
<evidence type="ECO:0000259" key="3">
    <source>
        <dbReference type="Pfam" id="PF15916"/>
    </source>
</evidence>
<evidence type="ECO:0000313" key="4">
    <source>
        <dbReference type="EMBL" id="GFH28883.1"/>
    </source>
</evidence>
<protein>
    <recommendedName>
        <fullName evidence="3">DUF4743 domain-containing protein</fullName>
    </recommendedName>
</protein>
<dbReference type="EMBL" id="BLLF01004083">
    <property type="protein sequence ID" value="GFH28883.1"/>
    <property type="molecule type" value="Genomic_DNA"/>
</dbReference>
<reference evidence="4 5" key="1">
    <citation type="submission" date="2020-02" db="EMBL/GenBank/DDBJ databases">
        <title>Draft genome sequence of Haematococcus lacustris strain NIES-144.</title>
        <authorList>
            <person name="Morimoto D."/>
            <person name="Nakagawa S."/>
            <person name="Yoshida T."/>
            <person name="Sawayama S."/>
        </authorList>
    </citation>
    <scope>NUCLEOTIDE SEQUENCE [LARGE SCALE GENOMIC DNA]</scope>
    <source>
        <strain evidence="4 5">NIES-144</strain>
    </source>
</reference>